<dbReference type="AlphaFoldDB" id="A0A173UWC0"/>
<reference evidence="3 4" key="1">
    <citation type="submission" date="2015-09" db="EMBL/GenBank/DDBJ databases">
        <authorList>
            <consortium name="Pathogen Informatics"/>
        </authorList>
    </citation>
    <scope>NUCLEOTIDE SEQUENCE [LARGE SCALE GENOMIC DNA]</scope>
    <source>
        <strain evidence="3 4">2789STDY5608868</strain>
    </source>
</reference>
<dbReference type="EMBL" id="CYXT01000040">
    <property type="protein sequence ID" value="CUN19341.1"/>
    <property type="molecule type" value="Genomic_DNA"/>
</dbReference>
<evidence type="ECO:0000256" key="2">
    <source>
        <dbReference type="SAM" id="SignalP"/>
    </source>
</evidence>
<organism evidence="3 4">
    <name type="scientific">Anaerostipes hadrus</name>
    <dbReference type="NCBI Taxonomy" id="649756"/>
    <lineage>
        <taxon>Bacteria</taxon>
        <taxon>Bacillati</taxon>
        <taxon>Bacillota</taxon>
        <taxon>Clostridia</taxon>
        <taxon>Lachnospirales</taxon>
        <taxon>Lachnospiraceae</taxon>
        <taxon>Anaerostipes</taxon>
    </lineage>
</organism>
<gene>
    <name evidence="3" type="ORF">ERS852425_03242</name>
</gene>
<evidence type="ECO:0000256" key="1">
    <source>
        <dbReference type="SAM" id="MobiDB-lite"/>
    </source>
</evidence>
<feature type="region of interest" description="Disordered" evidence="1">
    <location>
        <begin position="25"/>
        <end position="125"/>
    </location>
</feature>
<feature type="region of interest" description="Disordered" evidence="1">
    <location>
        <begin position="169"/>
        <end position="207"/>
    </location>
</feature>
<feature type="compositionally biased region" description="Basic and acidic residues" evidence="1">
    <location>
        <begin position="169"/>
        <end position="181"/>
    </location>
</feature>
<feature type="compositionally biased region" description="Polar residues" evidence="1">
    <location>
        <begin position="27"/>
        <end position="38"/>
    </location>
</feature>
<evidence type="ECO:0000313" key="4">
    <source>
        <dbReference type="Proteomes" id="UP000095598"/>
    </source>
</evidence>
<dbReference type="RefSeq" id="WP_044920513.1">
    <property type="nucleotide sequence ID" value="NZ_CYXT01000040.1"/>
</dbReference>
<protein>
    <recommendedName>
        <fullName evidence="5">Lipoprotein</fullName>
    </recommendedName>
</protein>
<feature type="compositionally biased region" description="Polar residues" evidence="1">
    <location>
        <begin position="193"/>
        <end position="207"/>
    </location>
</feature>
<dbReference type="PROSITE" id="PS51257">
    <property type="entry name" value="PROKAR_LIPOPROTEIN"/>
    <property type="match status" value="1"/>
</dbReference>
<evidence type="ECO:0008006" key="5">
    <source>
        <dbReference type="Google" id="ProtNLM"/>
    </source>
</evidence>
<proteinExistence type="predicted"/>
<dbReference type="Proteomes" id="UP000095598">
    <property type="component" value="Unassembled WGS sequence"/>
</dbReference>
<feature type="signal peptide" evidence="2">
    <location>
        <begin position="1"/>
        <end position="22"/>
    </location>
</feature>
<accession>A0A173UWC0</accession>
<feature type="compositionally biased region" description="Basic and acidic residues" evidence="1">
    <location>
        <begin position="39"/>
        <end position="87"/>
    </location>
</feature>
<name>A0A173UWC0_ANAHA</name>
<keyword evidence="2" id="KW-0732">Signal</keyword>
<feature type="chain" id="PRO_5008013362" description="Lipoprotein" evidence="2">
    <location>
        <begin position="23"/>
        <end position="207"/>
    </location>
</feature>
<evidence type="ECO:0000313" key="3">
    <source>
        <dbReference type="EMBL" id="CUN19341.1"/>
    </source>
</evidence>
<sequence>MRIKKLLIVGTLALATTGCVSAYTYAATPNDSTESSIDTSKDSAKIKADSESTTEAKENADENTKKDVKSEKNDFEDNESTEAKETTDDSENEDVNVDDEDSTKDVDESEDVTEPYEVIQDGDENDIICEHTWGAEQGGYDSEKGYFYWKECTKCGQQKIDRYVSEEEFLKNDPDYNEPAKDTNTTETDDSVDNNAENNVITTENNN</sequence>
<feature type="compositionally biased region" description="Acidic residues" evidence="1">
    <location>
        <begin position="88"/>
        <end position="125"/>
    </location>
</feature>